<comment type="caution">
    <text evidence="2">The sequence shown here is derived from an EMBL/GenBank/DDBJ whole genome shotgun (WGS) entry which is preliminary data.</text>
</comment>
<dbReference type="InterPro" id="IPR013610">
    <property type="entry name" value="ArdC_N"/>
</dbReference>
<proteinExistence type="predicted"/>
<feature type="domain" description="N-terminal" evidence="1">
    <location>
        <begin position="11"/>
        <end position="65"/>
    </location>
</feature>
<protein>
    <submittedName>
        <fullName evidence="2">Antirestriction protein ArdC</fullName>
    </submittedName>
</protein>
<sequence>MSRQQSNQRSDIYCRITNTIIADLERGVRPWTKPWTTGHATAEVSRPLRHNGQPYSGINVLLLWS</sequence>
<evidence type="ECO:0000313" key="3">
    <source>
        <dbReference type="Proteomes" id="UP000533724"/>
    </source>
</evidence>
<dbReference type="GO" id="GO:0003697">
    <property type="term" value="F:single-stranded DNA binding"/>
    <property type="evidence" value="ECO:0007669"/>
    <property type="project" value="InterPro"/>
</dbReference>
<dbReference type="Pfam" id="PF08401">
    <property type="entry name" value="ArdcN"/>
    <property type="match status" value="1"/>
</dbReference>
<name>A0A7W6XVZ5_9HYPH</name>
<reference evidence="2 3" key="1">
    <citation type="submission" date="2020-08" db="EMBL/GenBank/DDBJ databases">
        <title>Genomic Encyclopedia of Type Strains, Phase IV (KMG-V): Genome sequencing to study the core and pangenomes of soil and plant-associated prokaryotes.</title>
        <authorList>
            <person name="Whitman W."/>
        </authorList>
    </citation>
    <scope>NUCLEOTIDE SEQUENCE [LARGE SCALE GENOMIC DNA]</scope>
    <source>
        <strain evidence="2 3">SEMIA 414</strain>
    </source>
</reference>
<organism evidence="2 3">
    <name type="scientific">Rhizobium esperanzae</name>
    <dbReference type="NCBI Taxonomy" id="1967781"/>
    <lineage>
        <taxon>Bacteria</taxon>
        <taxon>Pseudomonadati</taxon>
        <taxon>Pseudomonadota</taxon>
        <taxon>Alphaproteobacteria</taxon>
        <taxon>Hyphomicrobiales</taxon>
        <taxon>Rhizobiaceae</taxon>
        <taxon>Rhizobium/Agrobacterium group</taxon>
        <taxon>Rhizobium</taxon>
    </lineage>
</organism>
<gene>
    <name evidence="2" type="ORF">GGE15_001378</name>
</gene>
<dbReference type="EMBL" id="JACIHI010000002">
    <property type="protein sequence ID" value="MBB4438129.1"/>
    <property type="molecule type" value="Genomic_DNA"/>
</dbReference>
<evidence type="ECO:0000259" key="1">
    <source>
        <dbReference type="Pfam" id="PF08401"/>
    </source>
</evidence>
<accession>A0A7W6XVZ5</accession>
<evidence type="ECO:0000313" key="2">
    <source>
        <dbReference type="EMBL" id="MBB4438129.1"/>
    </source>
</evidence>
<dbReference type="AlphaFoldDB" id="A0A7W6XVZ5"/>
<dbReference type="Proteomes" id="UP000533724">
    <property type="component" value="Unassembled WGS sequence"/>
</dbReference>